<accession>S7QC73</accession>
<dbReference type="InterPro" id="IPR038765">
    <property type="entry name" value="Papain-like_cys_pep_sf"/>
</dbReference>
<dbReference type="GO" id="GO:0016407">
    <property type="term" value="F:acetyltransferase activity"/>
    <property type="evidence" value="ECO:0007669"/>
    <property type="project" value="InterPro"/>
</dbReference>
<gene>
    <name evidence="3" type="ORF">GLOTRDRAFT_73424</name>
</gene>
<name>S7QC73_GLOTA</name>
<dbReference type="PANTHER" id="PTHR11786:SF0">
    <property type="entry name" value="ARYLAMINE N-ACETYLTRANSFERASE 4-RELATED"/>
    <property type="match status" value="1"/>
</dbReference>
<protein>
    <submittedName>
        <fullName evidence="3">Cysteine proteinase</fullName>
    </submittedName>
</protein>
<dbReference type="PANTHER" id="PTHR11786">
    <property type="entry name" value="N-HYDROXYARYLAMINE O-ACETYLTRANSFERASE"/>
    <property type="match status" value="1"/>
</dbReference>
<dbReference type="RefSeq" id="XP_007864138.1">
    <property type="nucleotide sequence ID" value="XM_007865947.1"/>
</dbReference>
<keyword evidence="2" id="KW-0012">Acyltransferase</keyword>
<evidence type="ECO:0000313" key="3">
    <source>
        <dbReference type="EMBL" id="EPQ56963.1"/>
    </source>
</evidence>
<dbReference type="OrthoDB" id="10260017at2759"/>
<dbReference type="KEGG" id="gtr:GLOTRDRAFT_73424"/>
<sequence length="305" mass="34980">MSSLSPEQLDKYLTHISLPEQYRQASPSLDLLKALQTSHIGAIPFENLGLHYTKDPKISLDVQDLFRKMTRNGRGGYCMENNTLFNHVLRALGFQVYQTGARVINMRDQSGREPCFWGWGHAVNIVTLPDGTRYMADVGFGGDGPREPLPLVSGHVTRNIGTQDVRLVYDTIPDVSQRDQKLWIYQYRNAPEQAWRALYCFPDALEFLDADFAVMNYATSHNPESFFTFEILVVKFLRREGEVYGKVMLVNDVLKRNLRGKTEVVKTCQTEEERVTVLRVYFGIHLSEEEKNGIRGRVTELRPEN</sequence>
<dbReference type="InterPro" id="IPR053710">
    <property type="entry name" value="Arylamine_NAT_domain_sf"/>
</dbReference>
<reference evidence="3 4" key="1">
    <citation type="journal article" date="2012" name="Science">
        <title>The Paleozoic origin of enzymatic lignin decomposition reconstructed from 31 fungal genomes.</title>
        <authorList>
            <person name="Floudas D."/>
            <person name="Binder M."/>
            <person name="Riley R."/>
            <person name="Barry K."/>
            <person name="Blanchette R.A."/>
            <person name="Henrissat B."/>
            <person name="Martinez A.T."/>
            <person name="Otillar R."/>
            <person name="Spatafora J.W."/>
            <person name="Yadav J.S."/>
            <person name="Aerts A."/>
            <person name="Benoit I."/>
            <person name="Boyd A."/>
            <person name="Carlson A."/>
            <person name="Copeland A."/>
            <person name="Coutinho P.M."/>
            <person name="de Vries R.P."/>
            <person name="Ferreira P."/>
            <person name="Findley K."/>
            <person name="Foster B."/>
            <person name="Gaskell J."/>
            <person name="Glotzer D."/>
            <person name="Gorecki P."/>
            <person name="Heitman J."/>
            <person name="Hesse C."/>
            <person name="Hori C."/>
            <person name="Igarashi K."/>
            <person name="Jurgens J.A."/>
            <person name="Kallen N."/>
            <person name="Kersten P."/>
            <person name="Kohler A."/>
            <person name="Kuees U."/>
            <person name="Kumar T.K.A."/>
            <person name="Kuo A."/>
            <person name="LaButti K."/>
            <person name="Larrondo L.F."/>
            <person name="Lindquist E."/>
            <person name="Ling A."/>
            <person name="Lombard V."/>
            <person name="Lucas S."/>
            <person name="Lundell T."/>
            <person name="Martin R."/>
            <person name="McLaughlin D.J."/>
            <person name="Morgenstern I."/>
            <person name="Morin E."/>
            <person name="Murat C."/>
            <person name="Nagy L.G."/>
            <person name="Nolan M."/>
            <person name="Ohm R.A."/>
            <person name="Patyshakuliyeva A."/>
            <person name="Rokas A."/>
            <person name="Ruiz-Duenas F.J."/>
            <person name="Sabat G."/>
            <person name="Salamov A."/>
            <person name="Samejima M."/>
            <person name="Schmutz J."/>
            <person name="Slot J.C."/>
            <person name="St John F."/>
            <person name="Stenlid J."/>
            <person name="Sun H."/>
            <person name="Sun S."/>
            <person name="Syed K."/>
            <person name="Tsang A."/>
            <person name="Wiebenga A."/>
            <person name="Young D."/>
            <person name="Pisabarro A."/>
            <person name="Eastwood D.C."/>
            <person name="Martin F."/>
            <person name="Cullen D."/>
            <person name="Grigoriev I.V."/>
            <person name="Hibbett D.S."/>
        </authorList>
    </citation>
    <scope>NUCLEOTIDE SEQUENCE [LARGE SCALE GENOMIC DNA]</scope>
    <source>
        <strain evidence="3 4">ATCC 11539</strain>
    </source>
</reference>
<dbReference type="Gene3D" id="3.30.2140.20">
    <property type="match status" value="1"/>
</dbReference>
<dbReference type="EMBL" id="KB469299">
    <property type="protein sequence ID" value="EPQ56963.1"/>
    <property type="molecule type" value="Genomic_DNA"/>
</dbReference>
<dbReference type="InterPro" id="IPR001447">
    <property type="entry name" value="Arylamine_N-AcTrfase"/>
</dbReference>
<keyword evidence="4" id="KW-1185">Reference proteome</keyword>
<dbReference type="HOGENOM" id="CLU_049918_2_0_1"/>
<dbReference type="SUPFAM" id="SSF54001">
    <property type="entry name" value="Cysteine proteinases"/>
    <property type="match status" value="1"/>
</dbReference>
<comment type="similarity">
    <text evidence="1 2">Belongs to the arylamine N-acetyltransferase family.</text>
</comment>
<dbReference type="AlphaFoldDB" id="S7QC73"/>
<dbReference type="eggNOG" id="ENOG502RD0D">
    <property type="taxonomic scope" value="Eukaryota"/>
</dbReference>
<evidence type="ECO:0000313" key="4">
    <source>
        <dbReference type="Proteomes" id="UP000030669"/>
    </source>
</evidence>
<dbReference type="PRINTS" id="PR01543">
    <property type="entry name" value="ANATRNSFRASE"/>
</dbReference>
<keyword evidence="2" id="KW-0808">Transferase</keyword>
<dbReference type="GeneID" id="19308347"/>
<evidence type="ECO:0000256" key="1">
    <source>
        <dbReference type="ARBA" id="ARBA00006547"/>
    </source>
</evidence>
<dbReference type="Pfam" id="PF00797">
    <property type="entry name" value="Acetyltransf_2"/>
    <property type="match status" value="1"/>
</dbReference>
<dbReference type="OMA" id="YMTGVRN"/>
<proteinExistence type="inferred from homology"/>
<dbReference type="Proteomes" id="UP000030669">
    <property type="component" value="Unassembled WGS sequence"/>
</dbReference>
<evidence type="ECO:0000256" key="2">
    <source>
        <dbReference type="RuleBase" id="RU003452"/>
    </source>
</evidence>
<organism evidence="3 4">
    <name type="scientific">Gloeophyllum trabeum (strain ATCC 11539 / FP-39264 / Madison 617)</name>
    <name type="common">Brown rot fungus</name>
    <dbReference type="NCBI Taxonomy" id="670483"/>
    <lineage>
        <taxon>Eukaryota</taxon>
        <taxon>Fungi</taxon>
        <taxon>Dikarya</taxon>
        <taxon>Basidiomycota</taxon>
        <taxon>Agaricomycotina</taxon>
        <taxon>Agaricomycetes</taxon>
        <taxon>Gloeophyllales</taxon>
        <taxon>Gloeophyllaceae</taxon>
        <taxon>Gloeophyllum</taxon>
    </lineage>
</organism>